<dbReference type="SMART" id="SM00028">
    <property type="entry name" value="TPR"/>
    <property type="match status" value="3"/>
</dbReference>
<dbReference type="Gene3D" id="1.25.10.10">
    <property type="entry name" value="Leucine-rich Repeat Variant"/>
    <property type="match status" value="2"/>
</dbReference>
<sequence>MMDPMAFLDIERRTGTSNQDLEEFIRKSDAVARAVEQIKNGTFDPENCDIPGYKTPEQEEAEEAERKKREAERKKREEERKQKEKLEEKELWWKRANLRFAVFDDEEDDGSKNMEAETWANRVVEAYKSRDANDYSMWSKWVPKDPVTLEEQTQQDALLEKMRNEEFEKSNPDFCTQFKEDLEKRQKSTREKAQQAEKNKRRGNTYYKKKQYPAAVTAYMEALDDAPYCPFILTNIAQAYMRQDNALDDALEFCNRALFVSPKHVKALSRKAAILHLKKDFARAFATVEAAVNADETQNSDLMAQYVHLKVDFEDEQGRASLDSQLSKEHSLDTWHLHTMTSLLEKLPSSDDSTGNQTAAQTTDVLRLLKPLLEADTDCRLLFRTSGALQRTCQRIVSDGIDEDETKQILACLVAMNDAGTHHRLFLDAPLRQWMTNVVDDDDTVHPASVVDGVLALLDACMDVKLWKTFVASSMPILRGLLRRLEGTTARSMVANVLFHASEVESCRTVLTTAMIRPTLGGILAALAHRQKNSLLPLLGLVLNLTNIQVFRDVVATEDTIPTQMTHALVALLKVRDATVVERAMAVLLNLSLESTSRIRLEMHAAGVHPLVRKWLVRASSSGEPDQALLARLVGILCRLHTLGAAAHDLAASETLEVLWRVFEVTRGASPLHWHLQAQLFCHVAWCLEVPTTREFLEGREGVCATLRFLRGRRATLAASEIAAFERTVTNCTKLWIGLLPNGATADVIVEEEGLELLVDLMSHMKDEKSARKNVAILLAKLCQRSDAIKERVRALRGIEMMLSICRDLKMT</sequence>
<dbReference type="OrthoDB" id="629492at2759"/>
<feature type="region of interest" description="Disordered" evidence="2">
    <location>
        <begin position="38"/>
        <end position="86"/>
    </location>
</feature>
<feature type="repeat" description="TPR" evidence="1">
    <location>
        <begin position="196"/>
        <end position="229"/>
    </location>
</feature>
<dbReference type="PROSITE" id="PS50005">
    <property type="entry name" value="TPR"/>
    <property type="match status" value="1"/>
</dbReference>
<dbReference type="PANTHER" id="PTHR46540">
    <property type="entry name" value="TETRATRICOPEPTIDE REPEAT PROTEIN 12"/>
    <property type="match status" value="1"/>
</dbReference>
<name>A0A485L0X3_9STRA</name>
<dbReference type="EMBL" id="CAADRA010005549">
    <property type="protein sequence ID" value="VFT91016.1"/>
    <property type="molecule type" value="Genomic_DNA"/>
</dbReference>
<dbReference type="SUPFAM" id="SSF48371">
    <property type="entry name" value="ARM repeat"/>
    <property type="match status" value="1"/>
</dbReference>
<protein>
    <submittedName>
        <fullName evidence="4">Aste57867_14191 protein</fullName>
    </submittedName>
</protein>
<evidence type="ECO:0000256" key="1">
    <source>
        <dbReference type="PROSITE-ProRule" id="PRU00339"/>
    </source>
</evidence>
<dbReference type="Proteomes" id="UP000332933">
    <property type="component" value="Unassembled WGS sequence"/>
</dbReference>
<reference evidence="3" key="2">
    <citation type="submission" date="2019-06" db="EMBL/GenBank/DDBJ databases">
        <title>Genomics analysis of Aphanomyces spp. identifies a new class of oomycete effector associated with host adaptation.</title>
        <authorList>
            <person name="Gaulin E."/>
        </authorList>
    </citation>
    <scope>NUCLEOTIDE SEQUENCE</scope>
    <source>
        <strain evidence="3">CBS 578.67</strain>
    </source>
</reference>
<dbReference type="GO" id="GO:0005813">
    <property type="term" value="C:centrosome"/>
    <property type="evidence" value="ECO:0007669"/>
    <property type="project" value="TreeGrafter"/>
</dbReference>
<evidence type="ECO:0000313" key="5">
    <source>
        <dbReference type="Proteomes" id="UP000332933"/>
    </source>
</evidence>
<organism evidence="4 5">
    <name type="scientific">Aphanomyces stellatus</name>
    <dbReference type="NCBI Taxonomy" id="120398"/>
    <lineage>
        <taxon>Eukaryota</taxon>
        <taxon>Sar</taxon>
        <taxon>Stramenopiles</taxon>
        <taxon>Oomycota</taxon>
        <taxon>Saprolegniomycetes</taxon>
        <taxon>Saprolegniales</taxon>
        <taxon>Verrucalvaceae</taxon>
        <taxon>Aphanomyces</taxon>
    </lineage>
</organism>
<evidence type="ECO:0000313" key="4">
    <source>
        <dbReference type="EMBL" id="VFT91016.1"/>
    </source>
</evidence>
<gene>
    <name evidence="4" type="primary">Aste57867_14191</name>
    <name evidence="3" type="ORF">As57867_014140</name>
    <name evidence="4" type="ORF">ASTE57867_14191</name>
</gene>
<dbReference type="Gene3D" id="1.25.40.10">
    <property type="entry name" value="Tetratricopeptide repeat domain"/>
    <property type="match status" value="1"/>
</dbReference>
<proteinExistence type="predicted"/>
<feature type="compositionally biased region" description="Basic and acidic residues" evidence="2">
    <location>
        <begin position="64"/>
        <end position="86"/>
    </location>
</feature>
<dbReference type="InterPro" id="IPR011989">
    <property type="entry name" value="ARM-like"/>
</dbReference>
<dbReference type="EMBL" id="VJMH01005528">
    <property type="protein sequence ID" value="KAF0694968.1"/>
    <property type="molecule type" value="Genomic_DNA"/>
</dbReference>
<dbReference type="GO" id="GO:0070286">
    <property type="term" value="P:axonemal dynein complex assembly"/>
    <property type="evidence" value="ECO:0007669"/>
    <property type="project" value="TreeGrafter"/>
</dbReference>
<keyword evidence="5" id="KW-1185">Reference proteome</keyword>
<dbReference type="AlphaFoldDB" id="A0A485L0X3"/>
<dbReference type="InterPro" id="IPR043195">
    <property type="entry name" value="TTC12"/>
</dbReference>
<reference evidence="4 5" key="1">
    <citation type="submission" date="2019-03" db="EMBL/GenBank/DDBJ databases">
        <authorList>
            <person name="Gaulin E."/>
            <person name="Dumas B."/>
        </authorList>
    </citation>
    <scope>NUCLEOTIDE SEQUENCE [LARGE SCALE GENOMIC DNA]</scope>
    <source>
        <strain evidence="4">CBS 568.67</strain>
    </source>
</reference>
<dbReference type="InterPro" id="IPR019734">
    <property type="entry name" value="TPR_rpt"/>
</dbReference>
<keyword evidence="1" id="KW-0802">TPR repeat</keyword>
<accession>A0A485L0X3</accession>
<dbReference type="InterPro" id="IPR016024">
    <property type="entry name" value="ARM-type_fold"/>
</dbReference>
<dbReference type="GO" id="GO:0007288">
    <property type="term" value="P:sperm axoneme assembly"/>
    <property type="evidence" value="ECO:0007669"/>
    <property type="project" value="TreeGrafter"/>
</dbReference>
<feature type="region of interest" description="Disordered" evidence="2">
    <location>
        <begin position="184"/>
        <end position="203"/>
    </location>
</feature>
<dbReference type="GO" id="GO:0005737">
    <property type="term" value="C:cytoplasm"/>
    <property type="evidence" value="ECO:0007669"/>
    <property type="project" value="TreeGrafter"/>
</dbReference>
<dbReference type="PANTHER" id="PTHR46540:SF1">
    <property type="entry name" value="TETRATRICOPEPTIDE REPEAT PROTEIN 12"/>
    <property type="match status" value="1"/>
</dbReference>
<dbReference type="SUPFAM" id="SSF48452">
    <property type="entry name" value="TPR-like"/>
    <property type="match status" value="1"/>
</dbReference>
<feature type="compositionally biased region" description="Basic and acidic residues" evidence="2">
    <location>
        <begin position="184"/>
        <end position="198"/>
    </location>
</feature>
<evidence type="ECO:0000313" key="3">
    <source>
        <dbReference type="EMBL" id="KAF0694968.1"/>
    </source>
</evidence>
<dbReference type="InterPro" id="IPR011990">
    <property type="entry name" value="TPR-like_helical_dom_sf"/>
</dbReference>
<evidence type="ECO:0000256" key="2">
    <source>
        <dbReference type="SAM" id="MobiDB-lite"/>
    </source>
</evidence>